<keyword evidence="2" id="KW-1185">Reference proteome</keyword>
<dbReference type="Proteomes" id="UP000321570">
    <property type="component" value="Unassembled WGS sequence"/>
</dbReference>
<protein>
    <submittedName>
        <fullName evidence="1">Uncharacterized protein</fullName>
    </submittedName>
</protein>
<accession>A0A564YVE4</accession>
<evidence type="ECO:0000313" key="1">
    <source>
        <dbReference type="EMBL" id="VUZ51251.1"/>
    </source>
</evidence>
<evidence type="ECO:0000313" key="2">
    <source>
        <dbReference type="Proteomes" id="UP000321570"/>
    </source>
</evidence>
<sequence length="90" mass="9746">MVHNSYLLCLNAAICFPSFFYGSLVSPKKHICAHVLAHPYPSDPYKAIFVSHTITHASPLLAPTLSAHLLSSSARPLFTSVSLSHVSKSL</sequence>
<proteinExistence type="predicted"/>
<reference evidence="1 2" key="1">
    <citation type="submission" date="2019-07" db="EMBL/GenBank/DDBJ databases">
        <authorList>
            <person name="Jastrzebski P J."/>
            <person name="Paukszto L."/>
            <person name="Jastrzebski P J."/>
        </authorList>
    </citation>
    <scope>NUCLEOTIDE SEQUENCE [LARGE SCALE GENOMIC DNA]</scope>
    <source>
        <strain evidence="1 2">WMS-il1</strain>
    </source>
</reference>
<organism evidence="1 2">
    <name type="scientific">Hymenolepis diminuta</name>
    <name type="common">Rat tapeworm</name>
    <dbReference type="NCBI Taxonomy" id="6216"/>
    <lineage>
        <taxon>Eukaryota</taxon>
        <taxon>Metazoa</taxon>
        <taxon>Spiralia</taxon>
        <taxon>Lophotrochozoa</taxon>
        <taxon>Platyhelminthes</taxon>
        <taxon>Cestoda</taxon>
        <taxon>Eucestoda</taxon>
        <taxon>Cyclophyllidea</taxon>
        <taxon>Hymenolepididae</taxon>
        <taxon>Hymenolepis</taxon>
    </lineage>
</organism>
<name>A0A564YVE4_HYMDI</name>
<dbReference type="EMBL" id="CABIJS010000432">
    <property type="protein sequence ID" value="VUZ51251.1"/>
    <property type="molecule type" value="Genomic_DNA"/>
</dbReference>
<gene>
    <name evidence="1" type="ORF">WMSIL1_LOCUS10024</name>
</gene>
<dbReference type="AlphaFoldDB" id="A0A564YVE4"/>